<name>G4TWY7_SERID</name>
<evidence type="ECO:0000256" key="4">
    <source>
        <dbReference type="SAM" id="MobiDB-lite"/>
    </source>
</evidence>
<evidence type="ECO:0000313" key="7">
    <source>
        <dbReference type="Proteomes" id="UP000007148"/>
    </source>
</evidence>
<dbReference type="SUPFAM" id="SSF50978">
    <property type="entry name" value="WD40 repeat-like"/>
    <property type="match status" value="1"/>
</dbReference>
<sequence>MSSRKSDKSKKSHNIVNISGSSSSAHRSTSKKEQGYGTINTGLDIVANIAEASDILAPLKAACRTTKSILEVVQAIESNQEEWTDLTRRLKEYMSALEERTALFETYPLGDRAVDEVFSRPLIHYVEFLEDMHDMVVDLRAKRSRNKLGFLNAFSKVKIDAGEIRKLNREIEDRHRLFMEALGVFTALRVQVVERNTEATRANVEAILTEVDAAAILQLPTVAFVASSVHRTCLKGTREAVLQMIREWAHDDTSDKSIFWLCDIAGSGKSTVAMSAMDAWRKEGVLGGRFFFSMASSDGSTTDKFCSTIARDLVHFIPELTPSVAEAVKRNPSFMRSSIDEQFQTLVVGPLNRRKGRVILVLDALDECKSGSQRRELLETLSKAVQESKNLRIFMTSRPDPVIQGVLGSLSIKAKLNDRLHDVNHRDNVNDIAFYVHQSLDGVLPHDKRQRLVGKANGLFIWASTACRMLTSETTMSTPESIYNRLISLDQTGAIDEVYDLIFERTDPQSHEVMCKMLAVLLVAFEPLTIDDLEHLLKQAGISGSGKALLQNLGSVLIRDTTTDLIQFRHPTLVEYLRRCTAVTTVNNINRIHINIAHAHGQAALWCLKCLRSRTEGLRFNICQIQSSFYLNRQLPDLDVRVSKFITRRIRYASSHWLFHAAQTNLDWQRMLKDELQHIIKSPYVLYWMEILSFTGGVSRAIAGLRALTRQTGLEEEIRTSAYEIRRFLIAFSVPILDSTPHIYISALPFTPKTSILHDEGIKFYRNSLVVTQGLDTMYPKLPNILRGHEDSVNAVIISPDGSRIISGSDDETIRLWDVDTGQPLGEPLRGHEDSVKAVAISPDGSQIVSGSSDETIRLWDAESGKLLAEPFQGHESVINAVAFSPDGSRIVSSSADKTIRLWDVDTGHWRPLRGRVGDASIRVVVLARPAHESSTGSSDNDGPTVGSRDSVAFSPDGSRVVSGSEDMTIRLWDVETGQPFGKPLRAHQYSVLTVAFSPDGVRIASGSSDRSILIWDANTGQLLRQLLQAHGDSVLAVSFSPDCSKVVSSSFDNTVRLWDPVAGRPLGESLRGHEDSVLTVAFSPDGSRIASGSEDMTVRLWVLDTGEPSGEPLQGHDAAVECVTFSPDGSRIVSGSRDGTIRLWNADTGQRVLVPLQGHEGGVNVVAYSPGGPLIASGSDDGTIRTWNAITGEPLGKPLQGHEDSVLAVAFSPDASRIVSGSNDRTIRLWDIETGQQLGEPFIGHSKRISAVLFSLDGSQIVSGSADGTIRLWNTNTSQPFGEPLQVHKYSVLAVGLSPDGSRIVSGSEDKTIQIWDMNTGRSLGQPLRGHEDSVLAVAFSPDGSRVISGSKDRTIMLWDAGMDINTRNDNQNVIDPTHLGLEDDPRDTHLKIHVPGFEQCSLLPDGWVQSSGRYLFWVPPDNRHGLLRSHLLTIPTASSLRATRLDFTHFQCGPSWTIV</sequence>
<feature type="domain" description="Nephrocystin 3-like N-terminal" evidence="5">
    <location>
        <begin position="239"/>
        <end position="398"/>
    </location>
</feature>
<feature type="region of interest" description="Disordered" evidence="4">
    <location>
        <begin position="931"/>
        <end position="962"/>
    </location>
</feature>
<dbReference type="InterPro" id="IPR020472">
    <property type="entry name" value="WD40_PAC1"/>
</dbReference>
<evidence type="ECO:0000256" key="1">
    <source>
        <dbReference type="ARBA" id="ARBA00022574"/>
    </source>
</evidence>
<dbReference type="SMART" id="SM00320">
    <property type="entry name" value="WD40"/>
    <property type="match status" value="13"/>
</dbReference>
<dbReference type="HOGENOM" id="CLU_000288_6_3_1"/>
<dbReference type="Pfam" id="PF24883">
    <property type="entry name" value="NPHP3_N"/>
    <property type="match status" value="1"/>
</dbReference>
<dbReference type="InterPro" id="IPR027417">
    <property type="entry name" value="P-loop_NTPase"/>
</dbReference>
<feature type="repeat" description="WD" evidence="3">
    <location>
        <begin position="1071"/>
        <end position="1112"/>
    </location>
</feature>
<feature type="repeat" description="WD" evidence="3">
    <location>
        <begin position="829"/>
        <end position="870"/>
    </location>
</feature>
<gene>
    <name evidence="6" type="ORF">PIIN_09818</name>
</gene>
<dbReference type="InParanoid" id="G4TWY7"/>
<feature type="repeat" description="WD" evidence="3">
    <location>
        <begin position="1329"/>
        <end position="1361"/>
    </location>
</feature>
<dbReference type="eggNOG" id="KOG0271">
    <property type="taxonomic scope" value="Eukaryota"/>
</dbReference>
<dbReference type="Gene3D" id="3.40.50.300">
    <property type="entry name" value="P-loop containing nucleotide triphosphate hydrolases"/>
    <property type="match status" value="1"/>
</dbReference>
<dbReference type="CDD" id="cd00200">
    <property type="entry name" value="WD40"/>
    <property type="match status" value="2"/>
</dbReference>
<evidence type="ECO:0000256" key="3">
    <source>
        <dbReference type="PROSITE-ProRule" id="PRU00221"/>
    </source>
</evidence>
<dbReference type="Proteomes" id="UP000007148">
    <property type="component" value="Unassembled WGS sequence"/>
</dbReference>
<dbReference type="SUPFAM" id="SSF50998">
    <property type="entry name" value="Quinoprotein alcohol dehydrogenase-like"/>
    <property type="match status" value="1"/>
</dbReference>
<proteinExistence type="predicted"/>
<dbReference type="PRINTS" id="PR00320">
    <property type="entry name" value="GPROTEINBRPT"/>
</dbReference>
<dbReference type="InterPro" id="IPR011047">
    <property type="entry name" value="Quinoprotein_ADH-like_sf"/>
</dbReference>
<dbReference type="PROSITE" id="PS50082">
    <property type="entry name" value="WD_REPEATS_2"/>
    <property type="match status" value="13"/>
</dbReference>
<accession>G4TWY7</accession>
<dbReference type="InterPro" id="IPR036322">
    <property type="entry name" value="WD40_repeat_dom_sf"/>
</dbReference>
<keyword evidence="1 3" id="KW-0853">WD repeat</keyword>
<dbReference type="EMBL" id="CAFZ01000530">
    <property type="protein sequence ID" value="CCA75830.1"/>
    <property type="molecule type" value="Genomic_DNA"/>
</dbReference>
<dbReference type="STRING" id="1109443.G4TWY7"/>
<comment type="caution">
    <text evidence="6">The sequence shown here is derived from an EMBL/GenBank/DDBJ whole genome shotgun (WGS) entry which is preliminary data.</text>
</comment>
<dbReference type="InterPro" id="IPR019775">
    <property type="entry name" value="WD40_repeat_CS"/>
</dbReference>
<keyword evidence="2" id="KW-0677">Repeat</keyword>
<keyword evidence="7" id="KW-1185">Reference proteome</keyword>
<evidence type="ECO:0000256" key="2">
    <source>
        <dbReference type="ARBA" id="ARBA00022737"/>
    </source>
</evidence>
<dbReference type="Gene3D" id="1.20.930.20">
    <property type="entry name" value="Adaptor protein Cbl, N-terminal domain"/>
    <property type="match status" value="1"/>
</dbReference>
<evidence type="ECO:0000259" key="5">
    <source>
        <dbReference type="Pfam" id="PF24883"/>
    </source>
</evidence>
<dbReference type="SUPFAM" id="SSF52540">
    <property type="entry name" value="P-loop containing nucleoside triphosphate hydrolases"/>
    <property type="match status" value="1"/>
</dbReference>
<feature type="repeat" description="WD" evidence="3">
    <location>
        <begin position="1157"/>
        <end position="1198"/>
    </location>
</feature>
<dbReference type="PROSITE" id="PS00678">
    <property type="entry name" value="WD_REPEATS_1"/>
    <property type="match status" value="9"/>
</dbReference>
<dbReference type="PANTHER" id="PTHR19848:SF8">
    <property type="entry name" value="F-BOX AND WD REPEAT DOMAIN CONTAINING 7"/>
    <property type="match status" value="1"/>
</dbReference>
<dbReference type="PROSITE" id="PS50294">
    <property type="entry name" value="WD_REPEATS_REGION"/>
    <property type="match status" value="13"/>
</dbReference>
<feature type="repeat" description="WD" evidence="3">
    <location>
        <begin position="1200"/>
        <end position="1241"/>
    </location>
</feature>
<organism evidence="6 7">
    <name type="scientific">Serendipita indica (strain DSM 11827)</name>
    <name type="common">Root endophyte fungus</name>
    <name type="synonym">Piriformospora indica</name>
    <dbReference type="NCBI Taxonomy" id="1109443"/>
    <lineage>
        <taxon>Eukaryota</taxon>
        <taxon>Fungi</taxon>
        <taxon>Dikarya</taxon>
        <taxon>Basidiomycota</taxon>
        <taxon>Agaricomycotina</taxon>
        <taxon>Agaricomycetes</taxon>
        <taxon>Sebacinales</taxon>
        <taxon>Serendipitaceae</taxon>
        <taxon>Serendipita</taxon>
    </lineage>
</organism>
<feature type="repeat" description="WD" evidence="3">
    <location>
        <begin position="985"/>
        <end position="1026"/>
    </location>
</feature>
<dbReference type="InterPro" id="IPR001680">
    <property type="entry name" value="WD40_rpt"/>
</dbReference>
<dbReference type="InterPro" id="IPR056884">
    <property type="entry name" value="NPHP3-like_N"/>
</dbReference>
<feature type="repeat" description="WD" evidence="3">
    <location>
        <begin position="1286"/>
        <end position="1327"/>
    </location>
</feature>
<protein>
    <recommendedName>
        <fullName evidence="5">Nephrocystin 3-like N-terminal domain-containing protein</fullName>
    </recommendedName>
</protein>
<feature type="repeat" description="WD" evidence="3">
    <location>
        <begin position="1028"/>
        <end position="1060"/>
    </location>
</feature>
<dbReference type="Pfam" id="PF00400">
    <property type="entry name" value="WD40"/>
    <property type="match status" value="13"/>
</dbReference>
<dbReference type="CDD" id="cd21037">
    <property type="entry name" value="MLKL_NTD"/>
    <property type="match status" value="1"/>
</dbReference>
<reference evidence="6 7" key="1">
    <citation type="journal article" date="2011" name="PLoS Pathog.">
        <title>Endophytic Life Strategies Decoded by Genome and Transcriptome Analyses of the Mutualistic Root Symbiont Piriformospora indica.</title>
        <authorList>
            <person name="Zuccaro A."/>
            <person name="Lahrmann U."/>
            <person name="Guldener U."/>
            <person name="Langen G."/>
            <person name="Pfiffi S."/>
            <person name="Biedenkopf D."/>
            <person name="Wong P."/>
            <person name="Samans B."/>
            <person name="Grimm C."/>
            <person name="Basiewicz M."/>
            <person name="Murat C."/>
            <person name="Martin F."/>
            <person name="Kogel K.H."/>
        </authorList>
    </citation>
    <scope>NUCLEOTIDE SEQUENCE [LARGE SCALE GENOMIC DNA]</scope>
    <source>
        <strain evidence="6 7">DSM 11827</strain>
    </source>
</reference>
<feature type="compositionally biased region" description="Polar residues" evidence="4">
    <location>
        <begin position="933"/>
        <end position="942"/>
    </location>
</feature>
<dbReference type="OMA" id="ERTRTHE"/>
<feature type="repeat" description="WD" evidence="3">
    <location>
        <begin position="1243"/>
        <end position="1284"/>
    </location>
</feature>
<dbReference type="InterPro" id="IPR015943">
    <property type="entry name" value="WD40/YVTN_repeat-like_dom_sf"/>
</dbReference>
<dbReference type="OrthoDB" id="538223at2759"/>
<feature type="region of interest" description="Disordered" evidence="4">
    <location>
        <begin position="1"/>
        <end position="34"/>
    </location>
</feature>
<feature type="repeat" description="WD" evidence="3">
    <location>
        <begin position="786"/>
        <end position="827"/>
    </location>
</feature>
<dbReference type="GO" id="GO:0007166">
    <property type="term" value="P:cell surface receptor signaling pathway"/>
    <property type="evidence" value="ECO:0007669"/>
    <property type="project" value="InterPro"/>
</dbReference>
<dbReference type="InterPro" id="IPR059179">
    <property type="entry name" value="MLKL-like_MCAfunc"/>
</dbReference>
<dbReference type="PANTHER" id="PTHR19848">
    <property type="entry name" value="WD40 REPEAT PROTEIN"/>
    <property type="match status" value="1"/>
</dbReference>
<dbReference type="InterPro" id="IPR036537">
    <property type="entry name" value="Adaptor_Cbl_N_dom_sf"/>
</dbReference>
<evidence type="ECO:0000313" key="6">
    <source>
        <dbReference type="EMBL" id="CCA75830.1"/>
    </source>
</evidence>
<dbReference type="eggNOG" id="KOG0266">
    <property type="taxonomic scope" value="Eukaryota"/>
</dbReference>
<feature type="repeat" description="WD" evidence="3">
    <location>
        <begin position="1114"/>
        <end position="1155"/>
    </location>
</feature>
<dbReference type="Gene3D" id="2.130.10.10">
    <property type="entry name" value="YVTN repeat-like/Quinoprotein amine dehydrogenase"/>
    <property type="match status" value="4"/>
</dbReference>
<feature type="repeat" description="WD" evidence="3">
    <location>
        <begin position="951"/>
        <end position="983"/>
    </location>
</feature>
<feature type="repeat" description="WD" evidence="3">
    <location>
        <begin position="872"/>
        <end position="908"/>
    </location>
</feature>